<feature type="transmembrane region" description="Helical" evidence="1">
    <location>
        <begin position="390"/>
        <end position="410"/>
    </location>
</feature>
<sequence length="513" mass="54174">MLANLFRRSPWQVVGIIVGLLYGLALAVGLFVVLVGLRFTGDVVAVRDGVIVAGSLVVLGFALFPLVFGIDDSMDPRKFATMGIPTRRLSLGLALSSLIGVPALVLTVVLVGTVVTWSRGVGETLFALVAGALLLATCMLVSRVSTSVAAFLLATRRSREFTGIIGVLLLVMIAPVVLLALNFDWDRYGLDLIGGVAAILGWTPLGAAWAAPGDASTGLWGEAVLKLLLATVTTYLLWLAWQALVARMLVTPGREAQVRHYGGLGWFDSLPHTPMGAIAARSLTYWRRDSRYWMSVLIIPVIPVIVILPLSFAGVPISYLALLPVPLMSVFLGWTLHNDVALDHTAVWLHVASGTRGFADRIGRLVPALFVGIPMIAAGSAISVSVYGDWAVMPAILGVSTSILLTGLGFSSYSSARFPYPASKPGDSPFVQPQASDTAAALIQSLTFAGSIILSLPALVCGILGVFVDPVWNIPALALGVGVGLFTLVVGVWLGSRAFERRGPEMISSAVRA</sequence>
<reference evidence="2 3" key="1">
    <citation type="submission" date="2019-03" db="EMBL/GenBank/DDBJ databases">
        <title>Genomics of glacier-inhabiting Cryobacterium strains.</title>
        <authorList>
            <person name="Liu Q."/>
            <person name="Xin Y.-H."/>
        </authorList>
    </citation>
    <scope>NUCLEOTIDE SEQUENCE [LARGE SCALE GENOMIC DNA]</scope>
    <source>
        <strain evidence="2 3">TMT1-51</strain>
    </source>
</reference>
<feature type="transmembrane region" description="Helical" evidence="1">
    <location>
        <begin position="474"/>
        <end position="494"/>
    </location>
</feature>
<organism evidence="2 3">
    <name type="scientific">Cryobacterium cryoconiti</name>
    <dbReference type="NCBI Taxonomy" id="1259239"/>
    <lineage>
        <taxon>Bacteria</taxon>
        <taxon>Bacillati</taxon>
        <taxon>Actinomycetota</taxon>
        <taxon>Actinomycetes</taxon>
        <taxon>Micrococcales</taxon>
        <taxon>Microbacteriaceae</taxon>
        <taxon>Cryobacterium</taxon>
    </lineage>
</organism>
<feature type="transmembrane region" description="Helical" evidence="1">
    <location>
        <begin position="49"/>
        <end position="70"/>
    </location>
</feature>
<feature type="transmembrane region" description="Helical" evidence="1">
    <location>
        <begin position="91"/>
        <end position="113"/>
    </location>
</feature>
<feature type="transmembrane region" description="Helical" evidence="1">
    <location>
        <begin position="12"/>
        <end position="37"/>
    </location>
</feature>
<protein>
    <submittedName>
        <fullName evidence="2">Uncharacterized protein</fullName>
    </submittedName>
</protein>
<name>A0A4Y8JVR5_9MICO</name>
<dbReference type="OrthoDB" id="3261041at2"/>
<keyword evidence="1" id="KW-1133">Transmembrane helix</keyword>
<keyword evidence="1" id="KW-0472">Membrane</keyword>
<dbReference type="EMBL" id="SOHA01000034">
    <property type="protein sequence ID" value="TFD29092.1"/>
    <property type="molecule type" value="Genomic_DNA"/>
</dbReference>
<accession>A0A4Y8JVR5</accession>
<comment type="caution">
    <text evidence="2">The sequence shown here is derived from an EMBL/GenBank/DDBJ whole genome shotgun (WGS) entry which is preliminary data.</text>
</comment>
<keyword evidence="1" id="KW-0812">Transmembrane</keyword>
<dbReference type="Proteomes" id="UP000297472">
    <property type="component" value="Unassembled WGS sequence"/>
</dbReference>
<feature type="transmembrane region" description="Helical" evidence="1">
    <location>
        <begin position="292"/>
        <end position="311"/>
    </location>
</feature>
<proteinExistence type="predicted"/>
<feature type="transmembrane region" description="Helical" evidence="1">
    <location>
        <begin position="365"/>
        <end position="384"/>
    </location>
</feature>
<evidence type="ECO:0000313" key="3">
    <source>
        <dbReference type="Proteomes" id="UP000297472"/>
    </source>
</evidence>
<feature type="transmembrane region" description="Helical" evidence="1">
    <location>
        <begin position="223"/>
        <end position="241"/>
    </location>
</feature>
<dbReference type="AlphaFoldDB" id="A0A4Y8JVR5"/>
<evidence type="ECO:0000313" key="2">
    <source>
        <dbReference type="EMBL" id="TFD29092.1"/>
    </source>
</evidence>
<feature type="transmembrane region" description="Helical" evidence="1">
    <location>
        <begin position="446"/>
        <end position="468"/>
    </location>
</feature>
<evidence type="ECO:0000256" key="1">
    <source>
        <dbReference type="SAM" id="Phobius"/>
    </source>
</evidence>
<keyword evidence="3" id="KW-1185">Reference proteome</keyword>
<feature type="transmembrane region" description="Helical" evidence="1">
    <location>
        <begin position="125"/>
        <end position="154"/>
    </location>
</feature>
<feature type="transmembrane region" description="Helical" evidence="1">
    <location>
        <begin position="161"/>
        <end position="180"/>
    </location>
</feature>
<feature type="transmembrane region" description="Helical" evidence="1">
    <location>
        <begin position="192"/>
        <end position="211"/>
    </location>
</feature>
<gene>
    <name evidence="2" type="ORF">E3T49_11190</name>
</gene>